<name>A0A9R0K1J9_SPIOL</name>
<sequence>MLQSRLRAAIISKTRLGTNWGFITKRLFCEENSAATQGVAETQGYAPLPTGLPADPALHSSDPPQGEESDEELKATLADVSPRTTADKPDPLLQPKAPVSSSPNIGHTGVGGLPEPNTQQRRQLSNRPDQSDGVEAQKAQKRAQEEDNKEYFKHHKASPLSEIEFADTRKPVTQATDSPTSYYGKDSDLILWKPEQLDTAEDSLLRAVEIWQWNKMRGDPDSPHGRILRELRGEYW</sequence>
<feature type="compositionally biased region" description="Polar residues" evidence="1">
    <location>
        <begin position="116"/>
        <end position="128"/>
    </location>
</feature>
<dbReference type="PANTHER" id="PTHR35985:SF1">
    <property type="entry name" value="OS07G0675200 PROTEIN"/>
    <property type="match status" value="1"/>
</dbReference>
<gene>
    <name evidence="3" type="primary">LOC110794442</name>
</gene>
<feature type="compositionally biased region" description="Basic and acidic residues" evidence="1">
    <location>
        <begin position="142"/>
        <end position="151"/>
    </location>
</feature>
<dbReference type="Proteomes" id="UP000813463">
    <property type="component" value="Chromosome 6"/>
</dbReference>
<reference evidence="2" key="1">
    <citation type="journal article" date="2021" name="Nat. Commun.">
        <title>Genomic analyses provide insights into spinach domestication and the genetic basis of agronomic traits.</title>
        <authorList>
            <person name="Cai X."/>
            <person name="Sun X."/>
            <person name="Xu C."/>
            <person name="Sun H."/>
            <person name="Wang X."/>
            <person name="Ge C."/>
            <person name="Zhang Z."/>
            <person name="Wang Q."/>
            <person name="Fei Z."/>
            <person name="Jiao C."/>
            <person name="Wang Q."/>
        </authorList>
    </citation>
    <scope>NUCLEOTIDE SEQUENCE [LARGE SCALE GENOMIC DNA]</scope>
    <source>
        <strain evidence="2">cv. Varoflay</strain>
    </source>
</reference>
<dbReference type="KEGG" id="soe:110794442"/>
<protein>
    <submittedName>
        <fullName evidence="3">LOW QUALITY PROTEIN: uncharacterized protein</fullName>
    </submittedName>
</protein>
<proteinExistence type="predicted"/>
<evidence type="ECO:0000313" key="3">
    <source>
        <dbReference type="RefSeq" id="XP_021855116.1"/>
    </source>
</evidence>
<accession>A0A9R0K1J9</accession>
<dbReference type="OrthoDB" id="779250at2759"/>
<evidence type="ECO:0000256" key="1">
    <source>
        <dbReference type="SAM" id="MobiDB-lite"/>
    </source>
</evidence>
<feature type="region of interest" description="Disordered" evidence="1">
    <location>
        <begin position="44"/>
        <end position="181"/>
    </location>
</feature>
<dbReference type="GeneID" id="110794442"/>
<feature type="compositionally biased region" description="Polar residues" evidence="1">
    <location>
        <begin position="171"/>
        <end position="181"/>
    </location>
</feature>
<keyword evidence="2" id="KW-1185">Reference proteome</keyword>
<organism evidence="2 3">
    <name type="scientific">Spinacia oleracea</name>
    <name type="common">Spinach</name>
    <dbReference type="NCBI Taxonomy" id="3562"/>
    <lineage>
        <taxon>Eukaryota</taxon>
        <taxon>Viridiplantae</taxon>
        <taxon>Streptophyta</taxon>
        <taxon>Embryophyta</taxon>
        <taxon>Tracheophyta</taxon>
        <taxon>Spermatophyta</taxon>
        <taxon>Magnoliopsida</taxon>
        <taxon>eudicotyledons</taxon>
        <taxon>Gunneridae</taxon>
        <taxon>Pentapetalae</taxon>
        <taxon>Caryophyllales</taxon>
        <taxon>Chenopodiaceae</taxon>
        <taxon>Chenopodioideae</taxon>
        <taxon>Anserineae</taxon>
        <taxon>Spinacia</taxon>
    </lineage>
</organism>
<dbReference type="PANTHER" id="PTHR35985">
    <property type="entry name" value="OS07G0675200 PROTEIN"/>
    <property type="match status" value="1"/>
</dbReference>
<dbReference type="RefSeq" id="XP_021855116.1">
    <property type="nucleotide sequence ID" value="XM_021999424.2"/>
</dbReference>
<reference evidence="3" key="2">
    <citation type="submission" date="2025-08" db="UniProtKB">
        <authorList>
            <consortium name="RefSeq"/>
        </authorList>
    </citation>
    <scope>IDENTIFICATION</scope>
    <source>
        <tissue evidence="3">Leaf</tissue>
    </source>
</reference>
<dbReference type="AlphaFoldDB" id="A0A9R0K1J9"/>
<evidence type="ECO:0000313" key="2">
    <source>
        <dbReference type="Proteomes" id="UP000813463"/>
    </source>
</evidence>